<name>A0A8H6XS07_9AGAR</name>
<organism evidence="2 3">
    <name type="scientific">Mycena venus</name>
    <dbReference type="NCBI Taxonomy" id="2733690"/>
    <lineage>
        <taxon>Eukaryota</taxon>
        <taxon>Fungi</taxon>
        <taxon>Dikarya</taxon>
        <taxon>Basidiomycota</taxon>
        <taxon>Agaricomycotina</taxon>
        <taxon>Agaricomycetes</taxon>
        <taxon>Agaricomycetidae</taxon>
        <taxon>Agaricales</taxon>
        <taxon>Marasmiineae</taxon>
        <taxon>Mycenaceae</taxon>
        <taxon>Mycena</taxon>
    </lineage>
</organism>
<protein>
    <submittedName>
        <fullName evidence="2">Uncharacterized protein</fullName>
    </submittedName>
</protein>
<accession>A0A8H6XS07</accession>
<proteinExistence type="predicted"/>
<evidence type="ECO:0000313" key="3">
    <source>
        <dbReference type="Proteomes" id="UP000620124"/>
    </source>
</evidence>
<comment type="caution">
    <text evidence="2">The sequence shown here is derived from an EMBL/GenBank/DDBJ whole genome shotgun (WGS) entry which is preliminary data.</text>
</comment>
<keyword evidence="1" id="KW-1133">Transmembrane helix</keyword>
<keyword evidence="1" id="KW-0472">Membrane</keyword>
<gene>
    <name evidence="2" type="ORF">MVEN_01451100</name>
</gene>
<feature type="transmembrane region" description="Helical" evidence="1">
    <location>
        <begin position="341"/>
        <end position="359"/>
    </location>
</feature>
<dbReference type="OrthoDB" id="3036941at2759"/>
<dbReference type="AlphaFoldDB" id="A0A8H6XS07"/>
<evidence type="ECO:0000256" key="1">
    <source>
        <dbReference type="SAM" id="Phobius"/>
    </source>
</evidence>
<keyword evidence="1" id="KW-0812">Transmembrane</keyword>
<dbReference type="EMBL" id="JACAZI010000012">
    <property type="protein sequence ID" value="KAF7346983.1"/>
    <property type="molecule type" value="Genomic_DNA"/>
</dbReference>
<sequence>MIMGRIPPDPWIAFARGSLHSLPLILRNSSSEGLYEGTLYDVLGANAGTGNITVNATGFSITCRSFPEARSIPTRLLEDRKVALDSTDNVIGSIRPAAPNIISPFNLIDDSFRSDSLLIYTTIPIVDSQGTFGPWLNFTRPIVDPSDPYGRQWLDFTQPVQPFRCSQLLVNQTAVIDAESRKVLDIQPSVYKTSSTWFPSAPLRPGPNGSTTGNYFVDAWAVWYDAMPKSEFTRVKPIPAVQNLDFVSVADLYLIQKFNLAAIEDSQRPLNVTLHDLENALSTIVAAMFWTLGHVLPLHGSIVEGTDEQVFLNAPVEAPILLEGVATVHEMVAEARLDLNIIPVVVGLVASIALAWISLRYSLYHGVPRHAEDVTVEGSGILHTIWVYRNQRELETLLEHIEHPTDKNLRQAGMVDTTFGGQLRKRRAGARRASVSPRGNVV</sequence>
<evidence type="ECO:0000313" key="2">
    <source>
        <dbReference type="EMBL" id="KAF7346983.1"/>
    </source>
</evidence>
<keyword evidence="3" id="KW-1185">Reference proteome</keyword>
<dbReference type="Proteomes" id="UP000620124">
    <property type="component" value="Unassembled WGS sequence"/>
</dbReference>
<reference evidence="2" key="1">
    <citation type="submission" date="2020-05" db="EMBL/GenBank/DDBJ databases">
        <title>Mycena genomes resolve the evolution of fungal bioluminescence.</title>
        <authorList>
            <person name="Tsai I.J."/>
        </authorList>
    </citation>
    <scope>NUCLEOTIDE SEQUENCE</scope>
    <source>
        <strain evidence="2">CCC161011</strain>
    </source>
</reference>